<dbReference type="EMBL" id="FNAP01000007">
    <property type="protein sequence ID" value="SDE46137.1"/>
    <property type="molecule type" value="Genomic_DNA"/>
</dbReference>
<keyword evidence="2" id="KW-1185">Reference proteome</keyword>
<dbReference type="Proteomes" id="UP000199412">
    <property type="component" value="Unassembled WGS sequence"/>
</dbReference>
<dbReference type="OrthoDB" id="9204733at2"/>
<organism evidence="1 2">
    <name type="scientific">Rhodospira trueperi</name>
    <dbReference type="NCBI Taxonomy" id="69960"/>
    <lineage>
        <taxon>Bacteria</taxon>
        <taxon>Pseudomonadati</taxon>
        <taxon>Pseudomonadota</taxon>
        <taxon>Alphaproteobacteria</taxon>
        <taxon>Rhodospirillales</taxon>
        <taxon>Rhodospirillaceae</taxon>
        <taxon>Rhodospira</taxon>
    </lineage>
</organism>
<reference evidence="1 2" key="1">
    <citation type="submission" date="2016-10" db="EMBL/GenBank/DDBJ databases">
        <authorList>
            <person name="de Groot N.N."/>
        </authorList>
    </citation>
    <scope>NUCLEOTIDE SEQUENCE [LARGE SCALE GENOMIC DNA]</scope>
    <source>
        <strain evidence="1 2">ATCC 700224</strain>
    </source>
</reference>
<accession>A0A1G7D3P7</accession>
<proteinExistence type="predicted"/>
<dbReference type="STRING" id="69960.SAMN05421720_10721"/>
<dbReference type="RefSeq" id="WP_092785942.1">
    <property type="nucleotide sequence ID" value="NZ_FNAP01000007.1"/>
</dbReference>
<evidence type="ECO:0000313" key="2">
    <source>
        <dbReference type="Proteomes" id="UP000199412"/>
    </source>
</evidence>
<sequence length="92" mass="9808">MTHHAPHTPGLVSVMKGGLVRLVPRYDPEVAIADLRLRGVHTGTAHDVARAEAIANAYRLAACWNLCDGVPTEVLETLPRGALAVQGYDRAG</sequence>
<dbReference type="AlphaFoldDB" id="A0A1G7D3P7"/>
<name>A0A1G7D3P7_9PROT</name>
<protein>
    <submittedName>
        <fullName evidence="1">Uncharacterized protein</fullName>
    </submittedName>
</protein>
<gene>
    <name evidence="1" type="ORF">SAMN05421720_10721</name>
</gene>
<evidence type="ECO:0000313" key="1">
    <source>
        <dbReference type="EMBL" id="SDE46137.1"/>
    </source>
</evidence>